<gene>
    <name evidence="1" type="ORF">TNCT_398941</name>
</gene>
<protein>
    <submittedName>
        <fullName evidence="1">Uncharacterized protein</fullName>
    </submittedName>
</protein>
<sequence length="87" mass="10276">MVDGEICRWLAHSSSKSSHLFYSKPKSMNDLEAMKTRQIVTEKRKLGIFSLHAWIKHCDCLLHPSYRLDIRKWLVRKADKHVVDARK</sequence>
<evidence type="ECO:0000313" key="1">
    <source>
        <dbReference type="EMBL" id="GFR17997.1"/>
    </source>
</evidence>
<name>A0A8X6LRI5_TRICU</name>
<dbReference type="AlphaFoldDB" id="A0A8X6LRI5"/>
<dbReference type="Proteomes" id="UP000887116">
    <property type="component" value="Unassembled WGS sequence"/>
</dbReference>
<reference evidence="1" key="1">
    <citation type="submission" date="2020-07" db="EMBL/GenBank/DDBJ databases">
        <title>Multicomponent nature underlies the extraordinary mechanical properties of spider dragline silk.</title>
        <authorList>
            <person name="Kono N."/>
            <person name="Nakamura H."/>
            <person name="Mori M."/>
            <person name="Yoshida Y."/>
            <person name="Ohtoshi R."/>
            <person name="Malay A.D."/>
            <person name="Moran D.A.P."/>
            <person name="Tomita M."/>
            <person name="Numata K."/>
            <person name="Arakawa K."/>
        </authorList>
    </citation>
    <scope>NUCLEOTIDE SEQUENCE</scope>
</reference>
<dbReference type="OrthoDB" id="8197165at2759"/>
<accession>A0A8X6LRI5</accession>
<evidence type="ECO:0000313" key="2">
    <source>
        <dbReference type="Proteomes" id="UP000887116"/>
    </source>
</evidence>
<keyword evidence="2" id="KW-1185">Reference proteome</keyword>
<organism evidence="1 2">
    <name type="scientific">Trichonephila clavata</name>
    <name type="common">Joro spider</name>
    <name type="synonym">Nephila clavata</name>
    <dbReference type="NCBI Taxonomy" id="2740835"/>
    <lineage>
        <taxon>Eukaryota</taxon>
        <taxon>Metazoa</taxon>
        <taxon>Ecdysozoa</taxon>
        <taxon>Arthropoda</taxon>
        <taxon>Chelicerata</taxon>
        <taxon>Arachnida</taxon>
        <taxon>Araneae</taxon>
        <taxon>Araneomorphae</taxon>
        <taxon>Entelegynae</taxon>
        <taxon>Araneoidea</taxon>
        <taxon>Nephilidae</taxon>
        <taxon>Trichonephila</taxon>
    </lineage>
</organism>
<proteinExistence type="predicted"/>
<comment type="caution">
    <text evidence="1">The sequence shown here is derived from an EMBL/GenBank/DDBJ whole genome shotgun (WGS) entry which is preliminary data.</text>
</comment>
<dbReference type="EMBL" id="BMAO01027548">
    <property type="protein sequence ID" value="GFR17997.1"/>
    <property type="molecule type" value="Genomic_DNA"/>
</dbReference>